<keyword evidence="1" id="KW-0175">Coiled coil</keyword>
<comment type="caution">
    <text evidence="5">The sequence shown here is derived from an EMBL/GenBank/DDBJ whole genome shotgun (WGS) entry which is preliminary data.</text>
</comment>
<dbReference type="SUPFAM" id="SSF46565">
    <property type="entry name" value="Chaperone J-domain"/>
    <property type="match status" value="1"/>
</dbReference>
<dbReference type="InterPro" id="IPR036869">
    <property type="entry name" value="J_dom_sf"/>
</dbReference>
<evidence type="ECO:0000256" key="3">
    <source>
        <dbReference type="SAM" id="Phobius"/>
    </source>
</evidence>
<dbReference type="PRINTS" id="PR00625">
    <property type="entry name" value="JDOMAIN"/>
</dbReference>
<dbReference type="PANTHER" id="PTHR24074">
    <property type="entry name" value="CO-CHAPERONE PROTEIN DJLA"/>
    <property type="match status" value="1"/>
</dbReference>
<keyword evidence="6" id="KW-1185">Reference proteome</keyword>
<dbReference type="Pfam" id="PF00226">
    <property type="entry name" value="DnaJ"/>
    <property type="match status" value="1"/>
</dbReference>
<evidence type="ECO:0000313" key="6">
    <source>
        <dbReference type="Proteomes" id="UP000015354"/>
    </source>
</evidence>
<dbReference type="AlphaFoldDB" id="S9VFB3"/>
<feature type="domain" description="J" evidence="4">
    <location>
        <begin position="14"/>
        <end position="68"/>
    </location>
</feature>
<evidence type="ECO:0000256" key="2">
    <source>
        <dbReference type="SAM" id="MobiDB-lite"/>
    </source>
</evidence>
<gene>
    <name evidence="5" type="ORF">STCU_08466</name>
</gene>
<proteinExistence type="predicted"/>
<feature type="transmembrane region" description="Helical" evidence="3">
    <location>
        <begin position="216"/>
        <end position="237"/>
    </location>
</feature>
<sequence>MWNRCRFLLAPLRDPFKILGLNRSATRAEVKTKYRELARLYHPDGEHGDATKMEQVNHAYKLLMKEGGYERLHLGGGDGGDGGEAQRGERPAASRRGRASTPFTVEQQADGPRPPPLTDEEVERVSALDPSTERRTAEGKYLYQNRDDQSWVELDRPLIRATQPRYASFAAKKDMTEELRTRAKLLEREENEKSSFQRVMDRLADSADLPTRNPHAFRACIVLTLVVLYFIYSKTFARSKHQKNRTRFYHNLEEEREELFSIYEKYKDGLEVSVTAAAIIFLAASQKKTADDPVITPPPETHYHSIHPPASHFHVHAGV</sequence>
<dbReference type="SMART" id="SM00271">
    <property type="entry name" value="DnaJ"/>
    <property type="match status" value="1"/>
</dbReference>
<feature type="region of interest" description="Disordered" evidence="2">
    <location>
        <begin position="73"/>
        <end position="139"/>
    </location>
</feature>
<accession>S9VFB3</accession>
<dbReference type="CDD" id="cd06257">
    <property type="entry name" value="DnaJ"/>
    <property type="match status" value="1"/>
</dbReference>
<keyword evidence="3" id="KW-1133">Transmembrane helix</keyword>
<evidence type="ECO:0000256" key="1">
    <source>
        <dbReference type="SAM" id="Coils"/>
    </source>
</evidence>
<dbReference type="OrthoDB" id="10250354at2759"/>
<evidence type="ECO:0000259" key="4">
    <source>
        <dbReference type="PROSITE" id="PS50076"/>
    </source>
</evidence>
<keyword evidence="3" id="KW-0472">Membrane</keyword>
<dbReference type="InterPro" id="IPR001623">
    <property type="entry name" value="DnaJ_domain"/>
</dbReference>
<name>S9VFB3_9TRYP</name>
<protein>
    <submittedName>
        <fullName evidence="5">DnaJ domain protein-like protein</fullName>
    </submittedName>
</protein>
<feature type="compositionally biased region" description="Gly residues" evidence="2">
    <location>
        <begin position="74"/>
        <end position="83"/>
    </location>
</feature>
<organism evidence="5 6">
    <name type="scientific">Strigomonas culicis</name>
    <dbReference type="NCBI Taxonomy" id="28005"/>
    <lineage>
        <taxon>Eukaryota</taxon>
        <taxon>Discoba</taxon>
        <taxon>Euglenozoa</taxon>
        <taxon>Kinetoplastea</taxon>
        <taxon>Metakinetoplastina</taxon>
        <taxon>Trypanosomatida</taxon>
        <taxon>Trypanosomatidae</taxon>
        <taxon>Strigomonadinae</taxon>
        <taxon>Strigomonas</taxon>
    </lineage>
</organism>
<dbReference type="EMBL" id="ATMH01008466">
    <property type="protein sequence ID" value="EPY21830.1"/>
    <property type="molecule type" value="Genomic_DNA"/>
</dbReference>
<dbReference type="PROSITE" id="PS50076">
    <property type="entry name" value="DNAJ_2"/>
    <property type="match status" value="1"/>
</dbReference>
<feature type="coiled-coil region" evidence="1">
    <location>
        <begin position="172"/>
        <end position="206"/>
    </location>
</feature>
<reference evidence="5 6" key="1">
    <citation type="journal article" date="2013" name="PLoS ONE">
        <title>Predicting the Proteins of Angomonas deanei, Strigomonas culicis and Their Respective Endosymbionts Reveals New Aspects of the Trypanosomatidae Family.</title>
        <authorList>
            <person name="Motta M.C."/>
            <person name="Martins A.C."/>
            <person name="de Souza S.S."/>
            <person name="Catta-Preta C.M."/>
            <person name="Silva R."/>
            <person name="Klein C.C."/>
            <person name="de Almeida L.G."/>
            <person name="de Lima Cunha O."/>
            <person name="Ciapina L.P."/>
            <person name="Brocchi M."/>
            <person name="Colabardini A.C."/>
            <person name="de Araujo Lima B."/>
            <person name="Machado C.R."/>
            <person name="de Almeida Soares C.M."/>
            <person name="Probst C.M."/>
            <person name="de Menezes C.B."/>
            <person name="Thompson C.E."/>
            <person name="Bartholomeu D.C."/>
            <person name="Gradia D.F."/>
            <person name="Pavoni D.P."/>
            <person name="Grisard E.C."/>
            <person name="Fantinatti-Garboggini F."/>
            <person name="Marchini F.K."/>
            <person name="Rodrigues-Luiz G.F."/>
            <person name="Wagner G."/>
            <person name="Goldman G.H."/>
            <person name="Fietto J.L."/>
            <person name="Elias M.C."/>
            <person name="Goldman M.H."/>
            <person name="Sagot M.F."/>
            <person name="Pereira M."/>
            <person name="Stoco P.H."/>
            <person name="de Mendonca-Neto R.P."/>
            <person name="Teixeira S.M."/>
            <person name="Maciel T.E."/>
            <person name="de Oliveira Mendes T.A."/>
            <person name="Urmenyi T.P."/>
            <person name="de Souza W."/>
            <person name="Schenkman S."/>
            <person name="de Vasconcelos A.T."/>
        </authorList>
    </citation>
    <scope>NUCLEOTIDE SEQUENCE [LARGE SCALE GENOMIC DNA]</scope>
</reference>
<keyword evidence="3" id="KW-0812">Transmembrane</keyword>
<dbReference type="InterPro" id="IPR050817">
    <property type="entry name" value="DjlA_DnaK_co-chaperone"/>
</dbReference>
<dbReference type="Gene3D" id="1.10.287.110">
    <property type="entry name" value="DnaJ domain"/>
    <property type="match status" value="1"/>
</dbReference>
<evidence type="ECO:0000313" key="5">
    <source>
        <dbReference type="EMBL" id="EPY21830.1"/>
    </source>
</evidence>
<dbReference type="Proteomes" id="UP000015354">
    <property type="component" value="Unassembled WGS sequence"/>
</dbReference>
<feature type="compositionally biased region" description="Basic and acidic residues" evidence="2">
    <location>
        <begin position="123"/>
        <end position="138"/>
    </location>
</feature>